<keyword evidence="9" id="KW-0843">Virulence</keyword>
<evidence type="ECO:0000313" key="20">
    <source>
        <dbReference type="Proteomes" id="UP000031186"/>
    </source>
</evidence>
<dbReference type="Gene3D" id="3.10.350.10">
    <property type="entry name" value="LysM domain"/>
    <property type="match status" value="2"/>
</dbReference>
<feature type="compositionally biased region" description="Gly residues" evidence="15">
    <location>
        <begin position="1244"/>
        <end position="1258"/>
    </location>
</feature>
<evidence type="ECO:0000256" key="9">
    <source>
        <dbReference type="ARBA" id="ARBA00023026"/>
    </source>
</evidence>
<dbReference type="Pfam" id="PF00704">
    <property type="entry name" value="Glyco_hydro_18"/>
    <property type="match status" value="1"/>
</dbReference>
<sequence>MRAPRDMAIAFTLVFIINAVRAALNLDGTPATEPVGDDDPSPIGDIDAYDPDYHDCPLPCKDYSNPHSWITYLSVKRLQRCQIPMLLQLSVRQLLDDPKSTVLIRSCSATSVWQGEQTASSAMNIAVPNPKKDHDLFRSRLDTAPACFYEGKPSEEILSVASTMEIEETGNGRQAANLLRLMGNYFQDKDNCDESFIFGYHHNITAGIYIGSGLGKQTAESTLNAMADRLQLNSKAPNHTTAEYCNNKLQAEKTFGISIDTTGDLAAVQRAVLAWSEGICATSNKFLRPTGSIPRIHIWRIANGNLTGSNETLPMSSGLLGRSPGMDQVKTLRPRDTCRYIRVKSGDGCAALVSRCGISSTDLHRYNSKPNLCSSLMPGDYVCCSPGQPYKEPTPEPPTPSRDGTCAVHLISDNDTCDKIAKLYGVTIRNLEVWNKGKTWAWTECKGMLAGYNMCVSGGSAPMLPSQQGTQCGPLVPGTKPPKDKSMSIADLNPCPLKACCSNWGFCGVFPAHCDVHRPFGGGPGSRKKGYQNTCVSNCGRKIKLNSGPPAAFQRIGYYEAFASKRDCLHLKAKHANTDGSYTHIHWGFADIDPVTWKPVINDGKDQWEDFKKLPNVKRILSLGGWAYSTEPATYNIIRDAIINNRQVFASNLAQFVEDEGIDGVDIDWEYPGAPDIYVGGQPIGQKSDGVNYLKFLTVLKARIGSEKSVSIAAPASYWYLKSFPIDRIASIVDYIVYMTYDLHGQWDAGNPNAFDECPSGRCIRSHVNLTETNNMLVMITKAGVPNNKIFVGEASYGRSFRMAKEGCWGPTCRFTGSRTQSTANPGRCTNTRGYLAYAEIKEIIRAGANVKKFHDGDSNTDVLLYNGDYVGYMTPTTKDTRRTDWRKLNFAGTIDWAVDLQKFSEDEKTNTDRPQSGQGCISGHDMTLETVEMCEFACEYGFCPSSLCICDENGKLKGLPAERKDVMGSAWDSSHLDMNRLCAFSCRYGSCPPEVCSDGLTQQDEDEDEDEGLYEITPGSDSLYKTRVTVHKECHVFEMGSLRQTSINQCKGQCGEKLREAEAEGRVSNYGCMGLFPLDKPIPWIKINGFPSRMAAGKCVCDDMLINTIAESVIEAMPMIAATACFMLMSAVKLVVDVGAKFIPGVGRVIDAGLNMAMTAAQMASYIYPDGEDPAGAFNWWLSPCGGESNLVPDDIKKAFEILNAVSDGVSGFKPPKKIKKGSGKKGDDGNPTNQQKPRTLNSGGGGGGGGGNGGSNKGNNKNTKTKPCKIRKGYSTRRLGRYKNTVQFQSCVQDKTMTDNLIITSAHYHVNAKPTDVVKVCSEKHTQACYHYSSAIRVSPQWATITCPPEAAKPNWRQHGKATSTWSIQHDGTGWKDIAHREEAQCDRDEYPPAYLMNEQDDAYKWGGMPQGNGQLIRFLPYKQNRDAGKLWQGVCFEGPIRAMSDMDLVHRVRNAPAKLQDVITDGYETTTYAEVTVTQRPQWQMEFEHTRNPLPNDGLDDNPCWPSKIAPKDPGFALLTFDPYYTSLYGKDQAKTKHPYTYDAPYNPPANGV</sequence>
<dbReference type="HOGENOM" id="CLU_002087_0_0_1"/>
<comment type="subcellular location">
    <subcellularLocation>
        <location evidence="2">Secreted</location>
    </subcellularLocation>
</comment>
<comment type="similarity">
    <text evidence="13">Belongs to the secreted LysM effector family.</text>
</comment>
<dbReference type="InterPro" id="IPR036779">
    <property type="entry name" value="LysM_dom_sf"/>
</dbReference>
<dbReference type="GO" id="GO:0006032">
    <property type="term" value="P:chitin catabolic process"/>
    <property type="evidence" value="ECO:0007669"/>
    <property type="project" value="UniProtKB-KW"/>
</dbReference>
<comment type="similarity">
    <text evidence="3">Belongs to the glycosyl hydrolase 18 family. Chitinase class V subfamily.</text>
</comment>
<dbReference type="Pfam" id="PF01476">
    <property type="entry name" value="LysM"/>
    <property type="match status" value="1"/>
</dbReference>
<dbReference type="InterPro" id="IPR053214">
    <property type="entry name" value="LysM12-like"/>
</dbReference>
<dbReference type="VEuPathDB" id="FungiDB:MAN_07219"/>
<feature type="region of interest" description="Disordered" evidence="15">
    <location>
        <begin position="1214"/>
        <end position="1270"/>
    </location>
</feature>
<evidence type="ECO:0000256" key="15">
    <source>
        <dbReference type="SAM" id="MobiDB-lite"/>
    </source>
</evidence>
<feature type="domain" description="GH18" evidence="18">
    <location>
        <begin position="553"/>
        <end position="920"/>
    </location>
</feature>
<organism evidence="19 20">
    <name type="scientific">Metarhizium anisopliae (strain ARSEF 549)</name>
    <dbReference type="NCBI Taxonomy" id="3151832"/>
    <lineage>
        <taxon>Eukaryota</taxon>
        <taxon>Fungi</taxon>
        <taxon>Dikarya</taxon>
        <taxon>Ascomycota</taxon>
        <taxon>Pezizomycotina</taxon>
        <taxon>Sordariomycetes</taxon>
        <taxon>Hypocreomycetidae</taxon>
        <taxon>Hypocreales</taxon>
        <taxon>Clavicipitaceae</taxon>
        <taxon>Metarhizium</taxon>
    </lineage>
</organism>
<dbReference type="SUPFAM" id="SSF57016">
    <property type="entry name" value="Plant lectins/antimicrobial peptides"/>
    <property type="match status" value="1"/>
</dbReference>
<evidence type="ECO:0000256" key="6">
    <source>
        <dbReference type="ARBA" id="ARBA00022669"/>
    </source>
</evidence>
<keyword evidence="11 14" id="KW-0326">Glycosidase</keyword>
<dbReference type="GO" id="GO:0000272">
    <property type="term" value="P:polysaccharide catabolic process"/>
    <property type="evidence" value="ECO:0007669"/>
    <property type="project" value="UniProtKB-KW"/>
</dbReference>
<accession>A0A0B4F0Z0</accession>
<dbReference type="Pfam" id="PF00187">
    <property type="entry name" value="Chitin_bind_1"/>
    <property type="match status" value="1"/>
</dbReference>
<feature type="compositionally biased region" description="Basic residues" evidence="15">
    <location>
        <begin position="1216"/>
        <end position="1225"/>
    </location>
</feature>
<keyword evidence="12" id="KW-0624">Polysaccharide degradation</keyword>
<dbReference type="PROSITE" id="PS01095">
    <property type="entry name" value="GH18_1"/>
    <property type="match status" value="1"/>
</dbReference>
<evidence type="ECO:0000256" key="13">
    <source>
        <dbReference type="ARBA" id="ARBA00044955"/>
    </source>
</evidence>
<keyword evidence="7 14" id="KW-0378">Hydrolase</keyword>
<comment type="catalytic activity">
    <reaction evidence="1">
        <text>Random endo-hydrolysis of N-acetyl-beta-D-glucosaminide (1-&gt;4)-beta-linkages in chitin and chitodextrins.</text>
        <dbReference type="EC" id="3.2.1.14"/>
    </reaction>
</comment>
<dbReference type="SMART" id="SM00270">
    <property type="entry name" value="ChtBD1"/>
    <property type="match status" value="1"/>
</dbReference>
<feature type="non-terminal residue" evidence="19">
    <location>
        <position position="1"/>
    </location>
</feature>
<reference evidence="19 20" key="1">
    <citation type="journal article" date="2014" name="Proc. Natl. Acad. Sci. U.S.A.">
        <title>Trajectory and genomic determinants of fungal-pathogen speciation and host adaptation.</title>
        <authorList>
            <person name="Hu X."/>
            <person name="Xiao G."/>
            <person name="Zheng P."/>
            <person name="Shang Y."/>
            <person name="Su Y."/>
            <person name="Zhang X."/>
            <person name="Liu X."/>
            <person name="Zhan S."/>
            <person name="St Leger R.J."/>
            <person name="Wang C."/>
        </authorList>
    </citation>
    <scope>NUCLEOTIDE SEQUENCE [LARGE SCALE GENOMIC DNA]</scope>
    <source>
        <strain evidence="19 20">ARSEF 549</strain>
    </source>
</reference>
<evidence type="ECO:0000256" key="14">
    <source>
        <dbReference type="RuleBase" id="RU000489"/>
    </source>
</evidence>
<evidence type="ECO:0000256" key="4">
    <source>
        <dbReference type="ARBA" id="ARBA00012729"/>
    </source>
</evidence>
<dbReference type="EMBL" id="AZNF01000009">
    <property type="protein sequence ID" value="KID64048.1"/>
    <property type="molecule type" value="Genomic_DNA"/>
</dbReference>
<dbReference type="SMART" id="SM00257">
    <property type="entry name" value="LysM"/>
    <property type="match status" value="2"/>
</dbReference>
<keyword evidence="20" id="KW-1185">Reference proteome</keyword>
<dbReference type="InterPro" id="IPR001223">
    <property type="entry name" value="Glyco_hydro18_cat"/>
</dbReference>
<evidence type="ECO:0000313" key="19">
    <source>
        <dbReference type="EMBL" id="KID64048.1"/>
    </source>
</evidence>
<dbReference type="PROSITE" id="PS51782">
    <property type="entry name" value="LYSM"/>
    <property type="match status" value="2"/>
</dbReference>
<evidence type="ECO:0000256" key="2">
    <source>
        <dbReference type="ARBA" id="ARBA00004613"/>
    </source>
</evidence>
<comment type="caution">
    <text evidence="19">The sequence shown here is derived from an EMBL/GenBank/DDBJ whole genome shotgun (WGS) entry which is preliminary data.</text>
</comment>
<evidence type="ECO:0000256" key="5">
    <source>
        <dbReference type="ARBA" id="ARBA00022525"/>
    </source>
</evidence>
<dbReference type="Gene3D" id="3.10.50.10">
    <property type="match status" value="1"/>
</dbReference>
<dbReference type="PANTHER" id="PTHR47700">
    <property type="entry name" value="V CHITINASE, PUTATIVE (AFU_ORTHOLOGUE AFUA_6G13720)-RELATED"/>
    <property type="match status" value="1"/>
</dbReference>
<evidence type="ECO:0000256" key="3">
    <source>
        <dbReference type="ARBA" id="ARBA00008682"/>
    </source>
</evidence>
<dbReference type="CDD" id="cd00035">
    <property type="entry name" value="ChtBD1"/>
    <property type="match status" value="1"/>
</dbReference>
<proteinExistence type="inferred from homology"/>
<evidence type="ECO:0000256" key="1">
    <source>
        <dbReference type="ARBA" id="ARBA00000822"/>
    </source>
</evidence>
<feature type="compositionally biased region" description="Polar residues" evidence="15">
    <location>
        <begin position="1232"/>
        <end position="1242"/>
    </location>
</feature>
<evidence type="ECO:0000256" key="7">
    <source>
        <dbReference type="ARBA" id="ARBA00022801"/>
    </source>
</evidence>
<evidence type="ECO:0000259" key="17">
    <source>
        <dbReference type="PROSITE" id="PS51782"/>
    </source>
</evidence>
<dbReference type="GO" id="GO:0005576">
    <property type="term" value="C:extracellular region"/>
    <property type="evidence" value="ECO:0007669"/>
    <property type="project" value="UniProtKB-SubCell"/>
</dbReference>
<dbReference type="InterPro" id="IPR018392">
    <property type="entry name" value="LysM"/>
</dbReference>
<dbReference type="GO" id="GO:0008843">
    <property type="term" value="F:endochitinase activity"/>
    <property type="evidence" value="ECO:0007669"/>
    <property type="project" value="UniProtKB-EC"/>
</dbReference>
<feature type="signal peptide" evidence="16">
    <location>
        <begin position="1"/>
        <end position="22"/>
    </location>
</feature>
<name>A0A0B4F0Z0_METAF</name>
<dbReference type="GO" id="GO:0008061">
    <property type="term" value="F:chitin binding"/>
    <property type="evidence" value="ECO:0007669"/>
    <property type="project" value="UniProtKB-KW"/>
</dbReference>
<dbReference type="InterPro" id="IPR011583">
    <property type="entry name" value="Chitinase_II/V-like_cat"/>
</dbReference>
<dbReference type="InterPro" id="IPR017853">
    <property type="entry name" value="GH"/>
</dbReference>
<dbReference type="Proteomes" id="UP000031186">
    <property type="component" value="Unassembled WGS sequence"/>
</dbReference>
<feature type="domain" description="LysM" evidence="17">
    <location>
        <begin position="407"/>
        <end position="456"/>
    </location>
</feature>
<feature type="chain" id="PRO_5002103562" description="chitinase" evidence="16">
    <location>
        <begin position="23"/>
        <end position="1556"/>
    </location>
</feature>
<dbReference type="Gene3D" id="3.30.60.10">
    <property type="entry name" value="Endochitinase-like"/>
    <property type="match status" value="1"/>
</dbReference>
<dbReference type="PROSITE" id="PS51910">
    <property type="entry name" value="GH18_2"/>
    <property type="match status" value="1"/>
</dbReference>
<dbReference type="CDD" id="cd02878">
    <property type="entry name" value="GH18_zymocin_alpha"/>
    <property type="match status" value="1"/>
</dbReference>
<keyword evidence="6" id="KW-0147">Chitin-binding</keyword>
<dbReference type="SMART" id="SM00636">
    <property type="entry name" value="Glyco_18"/>
    <property type="match status" value="1"/>
</dbReference>
<dbReference type="Gene3D" id="3.20.20.80">
    <property type="entry name" value="Glycosidases"/>
    <property type="match status" value="1"/>
</dbReference>
<gene>
    <name evidence="19" type="ORF">MAN_07219</name>
</gene>
<protein>
    <recommendedName>
        <fullName evidence="4">chitinase</fullName>
        <ecNumber evidence="4">3.2.1.14</ecNumber>
    </recommendedName>
</protein>
<dbReference type="OrthoDB" id="4957123at2759"/>
<dbReference type="SUPFAM" id="SSF54556">
    <property type="entry name" value="Chitinase insertion domain"/>
    <property type="match status" value="1"/>
</dbReference>
<dbReference type="PANTHER" id="PTHR47700:SF2">
    <property type="entry name" value="CHITINASE"/>
    <property type="match status" value="1"/>
</dbReference>
<evidence type="ECO:0000256" key="10">
    <source>
        <dbReference type="ARBA" id="ARBA00023277"/>
    </source>
</evidence>
<keyword evidence="16" id="KW-0732">Signal</keyword>
<dbReference type="CDD" id="cd00118">
    <property type="entry name" value="LysM"/>
    <property type="match status" value="1"/>
</dbReference>
<keyword evidence="8" id="KW-0146">Chitin degradation</keyword>
<dbReference type="SUPFAM" id="SSF54106">
    <property type="entry name" value="LysM domain"/>
    <property type="match status" value="1"/>
</dbReference>
<dbReference type="InterPro" id="IPR036861">
    <property type="entry name" value="Endochitinase-like_sf"/>
</dbReference>
<evidence type="ECO:0000256" key="16">
    <source>
        <dbReference type="SAM" id="SignalP"/>
    </source>
</evidence>
<dbReference type="SUPFAM" id="SSF51445">
    <property type="entry name" value="(Trans)glycosidases"/>
    <property type="match status" value="1"/>
</dbReference>
<dbReference type="InterPro" id="IPR029070">
    <property type="entry name" value="Chitinase_insertion_sf"/>
</dbReference>
<evidence type="ECO:0000256" key="11">
    <source>
        <dbReference type="ARBA" id="ARBA00023295"/>
    </source>
</evidence>
<feature type="domain" description="LysM" evidence="17">
    <location>
        <begin position="339"/>
        <end position="384"/>
    </location>
</feature>
<dbReference type="InterPro" id="IPR001002">
    <property type="entry name" value="Chitin-bd_1"/>
</dbReference>
<evidence type="ECO:0000259" key="18">
    <source>
        <dbReference type="PROSITE" id="PS51910"/>
    </source>
</evidence>
<keyword evidence="5" id="KW-0964">Secreted</keyword>
<keyword evidence="10" id="KW-0119">Carbohydrate metabolism</keyword>
<evidence type="ECO:0000256" key="8">
    <source>
        <dbReference type="ARBA" id="ARBA00023024"/>
    </source>
</evidence>
<dbReference type="EC" id="3.2.1.14" evidence="4"/>
<evidence type="ECO:0000256" key="12">
    <source>
        <dbReference type="ARBA" id="ARBA00023326"/>
    </source>
</evidence>
<dbReference type="InterPro" id="IPR001579">
    <property type="entry name" value="Glyco_hydro_18_chit_AS"/>
</dbReference>